<dbReference type="PROSITE" id="PS51011">
    <property type="entry name" value="ARID"/>
    <property type="match status" value="1"/>
</dbReference>
<sequence>MWLPKITGRDVDLHRLFSMVETRGGWLKVNSRKDWDEIIEEMALQKRKRLTTTEQKRHN</sequence>
<dbReference type="Proteomes" id="UP000002320">
    <property type="component" value="Unassembled WGS sequence"/>
</dbReference>
<dbReference type="PANTHER" id="PTHR22970">
    <property type="entry name" value="AT-RICH INTERACTIVE DOMAIN-CONTAINING PROTEIN 2"/>
    <property type="match status" value="1"/>
</dbReference>
<name>B0X0P1_CULQU</name>
<dbReference type="KEGG" id="cqu:CpipJ_CPIJ012926"/>
<dbReference type="InterPro" id="IPR052406">
    <property type="entry name" value="Chromatin_Remodeling_Comp"/>
</dbReference>
<evidence type="ECO:0000313" key="5">
    <source>
        <dbReference type="EMBL" id="EDS38283.1"/>
    </source>
</evidence>
<evidence type="ECO:0000256" key="1">
    <source>
        <dbReference type="ARBA" id="ARBA00023015"/>
    </source>
</evidence>
<dbReference type="VEuPathDB" id="VectorBase:CQUJHB002898"/>
<evidence type="ECO:0000313" key="7">
    <source>
        <dbReference type="Proteomes" id="UP000002320"/>
    </source>
</evidence>
<accession>B0X0P1</accession>
<evidence type="ECO:0000256" key="3">
    <source>
        <dbReference type="ARBA" id="ARBA00023242"/>
    </source>
</evidence>
<evidence type="ECO:0000259" key="4">
    <source>
        <dbReference type="PROSITE" id="PS51011"/>
    </source>
</evidence>
<reference evidence="6" key="2">
    <citation type="submission" date="2021-02" db="UniProtKB">
        <authorList>
            <consortium name="EnsemblMetazoa"/>
        </authorList>
    </citation>
    <scope>IDENTIFICATION</scope>
    <source>
        <strain evidence="6">JHB</strain>
    </source>
</reference>
<reference evidence="5" key="1">
    <citation type="submission" date="2007-03" db="EMBL/GenBank/DDBJ databases">
        <title>Annotation of Culex pipiens quinquefasciatus.</title>
        <authorList>
            <consortium name="The Broad Institute Genome Sequencing Platform"/>
            <person name="Atkinson P.W."/>
            <person name="Hemingway J."/>
            <person name="Christensen B.M."/>
            <person name="Higgs S."/>
            <person name="Kodira C."/>
            <person name="Hannick L."/>
            <person name="Megy K."/>
            <person name="O'Leary S."/>
            <person name="Pearson M."/>
            <person name="Haas B.J."/>
            <person name="Mauceli E."/>
            <person name="Wortman J.R."/>
            <person name="Lee N.H."/>
            <person name="Guigo R."/>
            <person name="Stanke M."/>
            <person name="Alvarado L."/>
            <person name="Amedeo P."/>
            <person name="Antoine C.H."/>
            <person name="Arensburger P."/>
            <person name="Bidwell S.L."/>
            <person name="Crawford M."/>
            <person name="Camaro F."/>
            <person name="Devon K."/>
            <person name="Engels R."/>
            <person name="Hammond M."/>
            <person name="Howarth C."/>
            <person name="Koehrsen M."/>
            <person name="Lawson D."/>
            <person name="Montgomery P."/>
            <person name="Nene V."/>
            <person name="Nusbaum C."/>
            <person name="Puiu D."/>
            <person name="Romero-Severson J."/>
            <person name="Severson D.W."/>
            <person name="Shumway M."/>
            <person name="Sisk P."/>
            <person name="Stolte C."/>
            <person name="Zeng Q."/>
            <person name="Eisenstadt E."/>
            <person name="Fraser-Liggett C."/>
            <person name="Strausberg R."/>
            <person name="Galagan J."/>
            <person name="Birren B."/>
            <person name="Collins F.H."/>
        </authorList>
    </citation>
    <scope>NUCLEOTIDE SEQUENCE [LARGE SCALE GENOMIC DNA]</scope>
    <source>
        <strain evidence="5">JHB</strain>
    </source>
</reference>
<dbReference type="AlphaFoldDB" id="B0X0P1"/>
<keyword evidence="2" id="KW-0804">Transcription</keyword>
<keyword evidence="1" id="KW-0805">Transcription regulation</keyword>
<organism>
    <name type="scientific">Culex quinquefasciatus</name>
    <name type="common">Southern house mosquito</name>
    <name type="synonym">Culex pungens</name>
    <dbReference type="NCBI Taxonomy" id="7176"/>
    <lineage>
        <taxon>Eukaryota</taxon>
        <taxon>Metazoa</taxon>
        <taxon>Ecdysozoa</taxon>
        <taxon>Arthropoda</taxon>
        <taxon>Hexapoda</taxon>
        <taxon>Insecta</taxon>
        <taxon>Pterygota</taxon>
        <taxon>Neoptera</taxon>
        <taxon>Endopterygota</taxon>
        <taxon>Diptera</taxon>
        <taxon>Nematocera</taxon>
        <taxon>Culicoidea</taxon>
        <taxon>Culicidae</taxon>
        <taxon>Culicinae</taxon>
        <taxon>Culicini</taxon>
        <taxon>Culex</taxon>
        <taxon>Culex</taxon>
    </lineage>
</organism>
<dbReference type="InParanoid" id="B0X0P1"/>
<evidence type="ECO:0000256" key="2">
    <source>
        <dbReference type="ARBA" id="ARBA00023163"/>
    </source>
</evidence>
<dbReference type="OrthoDB" id="338531at2759"/>
<gene>
    <name evidence="6" type="primary">6045936</name>
    <name evidence="5" type="ORF">CpipJ_CPIJ012926</name>
</gene>
<protein>
    <submittedName>
        <fullName evidence="5">Brahma associated protein 170kD</fullName>
    </submittedName>
</protein>
<dbReference type="GO" id="GO:0003677">
    <property type="term" value="F:DNA binding"/>
    <property type="evidence" value="ECO:0007669"/>
    <property type="project" value="InterPro"/>
</dbReference>
<keyword evidence="7" id="KW-1185">Reference proteome</keyword>
<dbReference type="InterPro" id="IPR036431">
    <property type="entry name" value="ARID_dom_sf"/>
</dbReference>
<dbReference type="CDD" id="cd16100">
    <property type="entry name" value="ARID"/>
    <property type="match status" value="1"/>
</dbReference>
<dbReference type="Pfam" id="PF01388">
    <property type="entry name" value="ARID"/>
    <property type="match status" value="1"/>
</dbReference>
<keyword evidence="3" id="KW-0539">Nucleus</keyword>
<dbReference type="HOGENOM" id="CLU_2963048_0_0_1"/>
<dbReference type="STRING" id="7176.B0X0P1"/>
<dbReference type="EnsemblMetazoa" id="CPIJ012926-RA">
    <property type="protein sequence ID" value="CPIJ012926-PA"/>
    <property type="gene ID" value="CPIJ012926"/>
</dbReference>
<evidence type="ECO:0000313" key="6">
    <source>
        <dbReference type="EnsemblMetazoa" id="CPIJ012926-PA"/>
    </source>
</evidence>
<dbReference type="SUPFAM" id="SSF46774">
    <property type="entry name" value="ARID-like"/>
    <property type="match status" value="1"/>
</dbReference>
<dbReference type="Gene3D" id="1.10.150.60">
    <property type="entry name" value="ARID DNA-binding domain"/>
    <property type="match status" value="1"/>
</dbReference>
<dbReference type="InterPro" id="IPR001606">
    <property type="entry name" value="ARID_dom"/>
</dbReference>
<dbReference type="EMBL" id="DS232242">
    <property type="protein sequence ID" value="EDS38283.1"/>
    <property type="molecule type" value="Genomic_DNA"/>
</dbReference>
<proteinExistence type="predicted"/>
<dbReference type="VEuPathDB" id="VectorBase:CPIJ012926"/>
<feature type="domain" description="ARID" evidence="4">
    <location>
        <begin position="1"/>
        <end position="59"/>
    </location>
</feature>
<dbReference type="PANTHER" id="PTHR22970:SF14">
    <property type="entry name" value="AT-RICH INTERACTIVE DOMAIN-CONTAINING PROTEIN 2"/>
    <property type="match status" value="1"/>
</dbReference>